<comment type="caution">
    <text evidence="1">The sequence shown here is derived from an EMBL/GenBank/DDBJ whole genome shotgun (WGS) entry which is preliminary data.</text>
</comment>
<sequence>MYRSKSELLTMIVRSKAAMALAIFEAVISSVSYPQELGLGLVVQNVAYTHGLERP</sequence>
<evidence type="ECO:0000313" key="2">
    <source>
        <dbReference type="Proteomes" id="UP000430670"/>
    </source>
</evidence>
<gene>
    <name evidence="1" type="ORF">GJ688_06285</name>
</gene>
<dbReference type="Proteomes" id="UP000430670">
    <property type="component" value="Unassembled WGS sequence"/>
</dbReference>
<dbReference type="AlphaFoldDB" id="A0A6I3SIC3"/>
<protein>
    <submittedName>
        <fullName evidence="1">Uncharacterized protein</fullName>
    </submittedName>
</protein>
<evidence type="ECO:0000313" key="1">
    <source>
        <dbReference type="EMBL" id="MTV48590.1"/>
    </source>
</evidence>
<keyword evidence="2" id="KW-1185">Reference proteome</keyword>
<organism evidence="1 2">
    <name type="scientific">Heliobacterium mobile</name>
    <name type="common">Heliobacillus mobilis</name>
    <dbReference type="NCBI Taxonomy" id="28064"/>
    <lineage>
        <taxon>Bacteria</taxon>
        <taxon>Bacillati</taxon>
        <taxon>Bacillota</taxon>
        <taxon>Clostridia</taxon>
        <taxon>Eubacteriales</taxon>
        <taxon>Heliobacteriaceae</taxon>
        <taxon>Heliobacterium</taxon>
    </lineage>
</organism>
<dbReference type="EMBL" id="WNKU01000005">
    <property type="protein sequence ID" value="MTV48590.1"/>
    <property type="molecule type" value="Genomic_DNA"/>
</dbReference>
<reference evidence="1 2" key="1">
    <citation type="submission" date="2019-11" db="EMBL/GenBank/DDBJ databases">
        <title>Whole-genome sequence of a the green, strictly anaerobic photosynthetic bacterium Heliobacillus mobilis DSM 6151.</title>
        <authorList>
            <person name="Kyndt J.A."/>
            <person name="Meyer T.E."/>
        </authorList>
    </citation>
    <scope>NUCLEOTIDE SEQUENCE [LARGE SCALE GENOMIC DNA]</scope>
    <source>
        <strain evidence="1 2">DSM 6151</strain>
    </source>
</reference>
<proteinExistence type="predicted"/>
<accession>A0A6I3SIC3</accession>
<name>A0A6I3SIC3_HELMO</name>